<evidence type="ECO:0000256" key="6">
    <source>
        <dbReference type="ARBA" id="ARBA00022989"/>
    </source>
</evidence>
<keyword evidence="11" id="KW-0393">Immunoglobulin domain</keyword>
<feature type="domain" description="Ig-like" evidence="14">
    <location>
        <begin position="168"/>
        <end position="243"/>
    </location>
</feature>
<dbReference type="KEGG" id="tmu:101359688"/>
<proteinExistence type="predicted"/>
<keyword evidence="2" id="KW-0399">Innate immunity</keyword>
<evidence type="ECO:0000256" key="11">
    <source>
        <dbReference type="ARBA" id="ARBA00023319"/>
    </source>
</evidence>
<dbReference type="AlphaFoldDB" id="A0A2Y9QGP2"/>
<keyword evidence="8 13" id="KW-0472">Membrane</keyword>
<feature type="region of interest" description="Disordered" evidence="12">
    <location>
        <begin position="525"/>
        <end position="566"/>
    </location>
</feature>
<dbReference type="InParanoid" id="A0A2Y9QGP2"/>
<keyword evidence="6 13" id="KW-1133">Transmembrane helix</keyword>
<evidence type="ECO:0000256" key="12">
    <source>
        <dbReference type="SAM" id="MobiDB-lite"/>
    </source>
</evidence>
<dbReference type="InterPro" id="IPR003599">
    <property type="entry name" value="Ig_sub"/>
</dbReference>
<dbReference type="InterPro" id="IPR007110">
    <property type="entry name" value="Ig-like_dom"/>
</dbReference>
<dbReference type="FunFam" id="2.60.40.10:FF:000820">
    <property type="entry name" value="SLAM family member 7"/>
    <property type="match status" value="1"/>
</dbReference>
<reference evidence="16" key="1">
    <citation type="submission" date="2025-08" db="UniProtKB">
        <authorList>
            <consortium name="RefSeq"/>
        </authorList>
    </citation>
    <scope>IDENTIFICATION</scope>
</reference>
<dbReference type="Proteomes" id="UP000248480">
    <property type="component" value="Unplaced"/>
</dbReference>
<evidence type="ECO:0000256" key="7">
    <source>
        <dbReference type="ARBA" id="ARBA00023130"/>
    </source>
</evidence>
<dbReference type="STRING" id="127582.A0A2Y9QGP2"/>
<evidence type="ECO:0000256" key="2">
    <source>
        <dbReference type="ARBA" id="ARBA00022588"/>
    </source>
</evidence>
<dbReference type="PROSITE" id="PS50835">
    <property type="entry name" value="IG_LIKE"/>
    <property type="match status" value="2"/>
</dbReference>
<keyword evidence="5" id="KW-0391">Immunity</keyword>
<keyword evidence="7" id="KW-1064">Adaptive immunity</keyword>
<accession>A0A2Y9QGP2</accession>
<dbReference type="Gene3D" id="2.60.40.10">
    <property type="entry name" value="Immunoglobulins"/>
    <property type="match status" value="4"/>
</dbReference>
<evidence type="ECO:0000256" key="13">
    <source>
        <dbReference type="SAM" id="Phobius"/>
    </source>
</evidence>
<evidence type="ECO:0000259" key="14">
    <source>
        <dbReference type="PROSITE" id="PS50835"/>
    </source>
</evidence>
<evidence type="ECO:0000256" key="5">
    <source>
        <dbReference type="ARBA" id="ARBA00022859"/>
    </source>
</evidence>
<keyword evidence="3 13" id="KW-0812">Transmembrane</keyword>
<evidence type="ECO:0000256" key="4">
    <source>
        <dbReference type="ARBA" id="ARBA00022729"/>
    </source>
</evidence>
<dbReference type="CDD" id="cd16842">
    <property type="entry name" value="Ig_SLAM-like_N"/>
    <property type="match status" value="2"/>
</dbReference>
<dbReference type="PANTHER" id="PTHR12080">
    <property type="entry name" value="SIGNALING LYMPHOCYTIC ACTIVATION MOLECULE"/>
    <property type="match status" value="1"/>
</dbReference>
<keyword evidence="15" id="KW-1185">Reference proteome</keyword>
<dbReference type="GO" id="GO:0045087">
    <property type="term" value="P:innate immune response"/>
    <property type="evidence" value="ECO:0007669"/>
    <property type="project" value="UniProtKB-KW"/>
</dbReference>
<dbReference type="InterPro" id="IPR015631">
    <property type="entry name" value="CD2/SLAM_rcpt"/>
</dbReference>
<protein>
    <submittedName>
        <fullName evidence="16">T-lymphocyte surface antigen Ly-9 isoform X1</fullName>
    </submittedName>
</protein>
<dbReference type="RefSeq" id="XP_023580907.1">
    <property type="nucleotide sequence ID" value="XM_023725139.1"/>
</dbReference>
<dbReference type="GO" id="GO:0002250">
    <property type="term" value="P:adaptive immune response"/>
    <property type="evidence" value="ECO:0007669"/>
    <property type="project" value="UniProtKB-KW"/>
</dbReference>
<dbReference type="GeneID" id="101359688"/>
<feature type="transmembrane region" description="Helical" evidence="13">
    <location>
        <begin position="466"/>
        <end position="487"/>
    </location>
</feature>
<keyword evidence="10" id="KW-0325">Glycoprotein</keyword>
<evidence type="ECO:0000256" key="1">
    <source>
        <dbReference type="ARBA" id="ARBA00004479"/>
    </source>
</evidence>
<evidence type="ECO:0000256" key="9">
    <source>
        <dbReference type="ARBA" id="ARBA00023157"/>
    </source>
</evidence>
<dbReference type="FunCoup" id="A0A2Y9QGP2">
    <property type="interactions" value="262"/>
</dbReference>
<name>A0A2Y9QGP2_TRIMA</name>
<evidence type="ECO:0000256" key="8">
    <source>
        <dbReference type="ARBA" id="ARBA00023136"/>
    </source>
</evidence>
<dbReference type="GO" id="GO:0042110">
    <property type="term" value="P:T cell activation"/>
    <property type="evidence" value="ECO:0007669"/>
    <property type="project" value="TreeGrafter"/>
</dbReference>
<dbReference type="InterPro" id="IPR036179">
    <property type="entry name" value="Ig-like_dom_sf"/>
</dbReference>
<dbReference type="SMART" id="SM00409">
    <property type="entry name" value="IG"/>
    <property type="match status" value="2"/>
</dbReference>
<dbReference type="InterPro" id="IPR013783">
    <property type="entry name" value="Ig-like_fold"/>
</dbReference>
<dbReference type="CTD" id="4063"/>
<feature type="compositionally biased region" description="Polar residues" evidence="12">
    <location>
        <begin position="541"/>
        <end position="553"/>
    </location>
</feature>
<evidence type="ECO:0000313" key="16">
    <source>
        <dbReference type="RefSeq" id="XP_023580907.1"/>
    </source>
</evidence>
<keyword evidence="4" id="KW-0732">Signal</keyword>
<feature type="region of interest" description="Disordered" evidence="12">
    <location>
        <begin position="637"/>
        <end position="663"/>
    </location>
</feature>
<dbReference type="PANTHER" id="PTHR12080:SF114">
    <property type="entry name" value="T-LYMPHOCYTE SURFACE ANTIGEN LY-9"/>
    <property type="match status" value="1"/>
</dbReference>
<dbReference type="FunFam" id="2.60.40.10:FF:000470">
    <property type="entry name" value="SLAM family member 7"/>
    <property type="match status" value="1"/>
</dbReference>
<sequence>MANPKRYTDDCALGPFSTKSQKTLSYIFSPTLWTPLLFLLMAAPPSPSSVSAELRTSGEEAVPTEVIGTLGGFMTLPLNISVGTEIEHVAWNGPQKTLALASPAGAVIILDKSYQSRLSISSQSYSLNISKLTPKDEGLYRAQINRKNSNITIEERFVLHIYEQLQKPRVTVKHTMSESTSCNLTLVCSVERAEKSVLYSWTWVDTHSFKSFESSTLTISWMPCDPDVAYTCTAKNPVSQSTSSPIHAQQFCADLRASRGRTVGETVVGTLGESVTLSLTVPVSRDIEKVVWMFNTSIISKDWREPAIAGPLMKSKEPGKDRVWVSDQDYTLKISQLKMEDTGPYNAYLCLNTPRLTSTQHFTLRVYRRLKKPEITWIPGPSDDSICRVTLMCSVEDSGDDVTYRWTFLQKGAVASQEGSLLNVSWRSSEYHPNFTCTAMNPISNSSWQFLSGNICPGPSRSMKHWIILFLITVVLLCFGFSGWCIWKQKRQCSAPAFNSSQVEAPADLSEPTVSHSLYTMLPQGCKKLDTPPKTARQWPRTRSNNSSDSNLTTEEDKETTEMQEPVSGRDMVYDLGLQEDTASNGQAEYDLVTPNNTVPESVAEVNTVYAQVFFNSKGKTPVPQKKDSSYTVYCSVQKPQLEGPPPQQNDESPEISPYENFS</sequence>
<evidence type="ECO:0000313" key="15">
    <source>
        <dbReference type="Proteomes" id="UP000248480"/>
    </source>
</evidence>
<evidence type="ECO:0000256" key="3">
    <source>
        <dbReference type="ARBA" id="ARBA00022692"/>
    </source>
</evidence>
<comment type="subcellular location">
    <subcellularLocation>
        <location evidence="1">Membrane</location>
        <topology evidence="1">Single-pass type I membrane protein</topology>
    </subcellularLocation>
</comment>
<evidence type="ECO:0000256" key="10">
    <source>
        <dbReference type="ARBA" id="ARBA00023180"/>
    </source>
</evidence>
<dbReference type="GO" id="GO:0009897">
    <property type="term" value="C:external side of plasma membrane"/>
    <property type="evidence" value="ECO:0007669"/>
    <property type="project" value="TreeGrafter"/>
</dbReference>
<organism evidence="15 16">
    <name type="scientific">Trichechus manatus latirostris</name>
    <name type="common">Florida manatee</name>
    <dbReference type="NCBI Taxonomy" id="127582"/>
    <lineage>
        <taxon>Eukaryota</taxon>
        <taxon>Metazoa</taxon>
        <taxon>Chordata</taxon>
        <taxon>Craniata</taxon>
        <taxon>Vertebrata</taxon>
        <taxon>Euteleostomi</taxon>
        <taxon>Mammalia</taxon>
        <taxon>Eutheria</taxon>
        <taxon>Afrotheria</taxon>
        <taxon>Sirenia</taxon>
        <taxon>Trichechidae</taxon>
        <taxon>Trichechus</taxon>
    </lineage>
</organism>
<gene>
    <name evidence="16" type="primary">LY9</name>
</gene>
<feature type="domain" description="Ig-like" evidence="14">
    <location>
        <begin position="373"/>
        <end position="456"/>
    </location>
</feature>
<keyword evidence="9" id="KW-1015">Disulfide bond</keyword>
<dbReference type="SUPFAM" id="SSF48726">
    <property type="entry name" value="Immunoglobulin"/>
    <property type="match status" value="4"/>
</dbReference>